<accession>X1LDL4</accession>
<proteinExistence type="predicted"/>
<reference evidence="1" key="1">
    <citation type="journal article" date="2014" name="Front. Microbiol.">
        <title>High frequency of phylogenetically diverse reductive dehalogenase-homologous genes in deep subseafloor sedimentary metagenomes.</title>
        <authorList>
            <person name="Kawai M."/>
            <person name="Futagami T."/>
            <person name="Toyoda A."/>
            <person name="Takaki Y."/>
            <person name="Nishi S."/>
            <person name="Hori S."/>
            <person name="Arai W."/>
            <person name="Tsubouchi T."/>
            <person name="Morono Y."/>
            <person name="Uchiyama I."/>
            <person name="Ito T."/>
            <person name="Fujiyama A."/>
            <person name="Inagaki F."/>
            <person name="Takami H."/>
        </authorList>
    </citation>
    <scope>NUCLEOTIDE SEQUENCE</scope>
    <source>
        <strain evidence="1">Expedition CK06-06</strain>
    </source>
</reference>
<comment type="caution">
    <text evidence="1">The sequence shown here is derived from an EMBL/GenBank/DDBJ whole genome shotgun (WGS) entry which is preliminary data.</text>
</comment>
<name>X1LDL4_9ZZZZ</name>
<dbReference type="AlphaFoldDB" id="X1LDL4"/>
<evidence type="ECO:0000313" key="1">
    <source>
        <dbReference type="EMBL" id="GAH92233.1"/>
    </source>
</evidence>
<feature type="non-terminal residue" evidence="1">
    <location>
        <position position="36"/>
    </location>
</feature>
<organism evidence="1">
    <name type="scientific">marine sediment metagenome</name>
    <dbReference type="NCBI Taxonomy" id="412755"/>
    <lineage>
        <taxon>unclassified sequences</taxon>
        <taxon>metagenomes</taxon>
        <taxon>ecological metagenomes</taxon>
    </lineage>
</organism>
<dbReference type="EMBL" id="BARU01049313">
    <property type="protein sequence ID" value="GAH92233.1"/>
    <property type="molecule type" value="Genomic_DNA"/>
</dbReference>
<gene>
    <name evidence="1" type="ORF">S03H2_72689</name>
</gene>
<protein>
    <submittedName>
        <fullName evidence="1">Uncharacterized protein</fullName>
    </submittedName>
</protein>
<sequence length="36" mass="4017">MLQTARTPGLNLHTSSEVEEVTGFVGNFEVKIRKRA</sequence>